<dbReference type="SUPFAM" id="SSF75005">
    <property type="entry name" value="Arabinanase/levansucrase/invertase"/>
    <property type="match status" value="1"/>
</dbReference>
<keyword evidence="2" id="KW-1185">Reference proteome</keyword>
<dbReference type="KEGG" id="sdyn:Mal52_11410"/>
<accession>A0A517ZJM5</accession>
<dbReference type="AlphaFoldDB" id="A0A517ZJM5"/>
<dbReference type="Gene3D" id="2.115.10.20">
    <property type="entry name" value="Glycosyl hydrolase domain, family 43"/>
    <property type="match status" value="1"/>
</dbReference>
<dbReference type="RefSeq" id="WP_145374690.1">
    <property type="nucleotide sequence ID" value="NZ_CP036276.1"/>
</dbReference>
<evidence type="ECO:0008006" key="3">
    <source>
        <dbReference type="Google" id="ProtNLM"/>
    </source>
</evidence>
<protein>
    <recommendedName>
        <fullName evidence="3">Glycosyl hydrolase family 32 N-terminal domain-containing protein</fullName>
    </recommendedName>
</protein>
<organism evidence="1 2">
    <name type="scientific">Symmachiella dynata</name>
    <dbReference type="NCBI Taxonomy" id="2527995"/>
    <lineage>
        <taxon>Bacteria</taxon>
        <taxon>Pseudomonadati</taxon>
        <taxon>Planctomycetota</taxon>
        <taxon>Planctomycetia</taxon>
        <taxon>Planctomycetales</taxon>
        <taxon>Planctomycetaceae</taxon>
        <taxon>Symmachiella</taxon>
    </lineage>
</organism>
<evidence type="ECO:0000313" key="1">
    <source>
        <dbReference type="EMBL" id="QDU42674.1"/>
    </source>
</evidence>
<dbReference type="Proteomes" id="UP000319383">
    <property type="component" value="Chromosome"/>
</dbReference>
<reference evidence="1 2" key="1">
    <citation type="submission" date="2019-02" db="EMBL/GenBank/DDBJ databases">
        <title>Deep-cultivation of Planctomycetes and their phenomic and genomic characterization uncovers novel biology.</title>
        <authorList>
            <person name="Wiegand S."/>
            <person name="Jogler M."/>
            <person name="Boedeker C."/>
            <person name="Pinto D."/>
            <person name="Vollmers J."/>
            <person name="Rivas-Marin E."/>
            <person name="Kohn T."/>
            <person name="Peeters S.H."/>
            <person name="Heuer A."/>
            <person name="Rast P."/>
            <person name="Oberbeckmann S."/>
            <person name="Bunk B."/>
            <person name="Jeske O."/>
            <person name="Meyerdierks A."/>
            <person name="Storesund J.E."/>
            <person name="Kallscheuer N."/>
            <person name="Luecker S."/>
            <person name="Lage O.M."/>
            <person name="Pohl T."/>
            <person name="Merkel B.J."/>
            <person name="Hornburger P."/>
            <person name="Mueller R.-W."/>
            <person name="Bruemmer F."/>
            <person name="Labrenz M."/>
            <person name="Spormann A.M."/>
            <person name="Op den Camp H."/>
            <person name="Overmann J."/>
            <person name="Amann R."/>
            <person name="Jetten M.S.M."/>
            <person name="Mascher T."/>
            <person name="Medema M.H."/>
            <person name="Devos D.P."/>
            <person name="Kaster A.-K."/>
            <person name="Ovreas L."/>
            <person name="Rohde M."/>
            <person name="Galperin M.Y."/>
            <person name="Jogler C."/>
        </authorList>
    </citation>
    <scope>NUCLEOTIDE SEQUENCE [LARGE SCALE GENOMIC DNA]</scope>
    <source>
        <strain evidence="1 2">Mal52</strain>
    </source>
</reference>
<name>A0A517ZJM5_9PLAN</name>
<dbReference type="EMBL" id="CP036276">
    <property type="protein sequence ID" value="QDU42674.1"/>
    <property type="molecule type" value="Genomic_DNA"/>
</dbReference>
<evidence type="ECO:0000313" key="2">
    <source>
        <dbReference type="Proteomes" id="UP000319383"/>
    </source>
</evidence>
<proteinExistence type="predicted"/>
<gene>
    <name evidence="1" type="ORF">Mal52_11410</name>
</gene>
<sequence>MQIAKVLAFTVTLLATFGTSTVGQGAEPIDIGSRLELFVDNHLIEAVTGDVQQVVQNPQPREVVLVHDEPWGGNICAYFTVLQDNDTYRMVYRSAQHDKANPKKGWGIAVYVESKDGIHWTKPNLGMFSFRGNKENNILDLGSGGNVHHNFTIFRDDNPATPDEERYKGVGGLAHGLIGFTSPDCIHWKRVQEEPIIKNGRFDSQNIVFWDSDRKEYRAYWRVYPNKIRAIRTATSQDFIHWEEGQELTYTDDSPPVELYTNAIQKYFRAPHLFLGFPTRFYEESEQVEPLFMASRDGVKFRRYTSPVIPRTAPKDRNLNRSNYMVWGMVQLPGKPDEISVYGTENYYQKTPGRVRRFVYRVDGFVALHGGEDGGQVVTKPLRYTGEELLLNSVVPQDGSLKIEVLDEHGKVLGLSQPIVGDAIDRVVTWDRDPDLSAGIVQLRFTIKDADVYSFRFK</sequence>
<dbReference type="InterPro" id="IPR023296">
    <property type="entry name" value="Glyco_hydro_beta-prop_sf"/>
</dbReference>